<evidence type="ECO:0000256" key="1">
    <source>
        <dbReference type="SAM" id="Phobius"/>
    </source>
</evidence>
<dbReference type="EMBL" id="FZOD01000101">
    <property type="protein sequence ID" value="SNT63437.1"/>
    <property type="molecule type" value="Genomic_DNA"/>
</dbReference>
<sequence>MSISPEDAARALSGIRGVQEQAIRSEPFFPVWFTVGVALFATGISFFTEPGTSPATTATGIAVLAVALAAMVFRLARGARMRTHHSLIRPETVSDYVCWVLVSVAVALAVALPLNAREVAYAGVQGCPAMTVFMAATGPLIARWMSRRTADAIRDGD</sequence>
<keyword evidence="1" id="KW-0812">Transmembrane</keyword>
<feature type="transmembrane region" description="Helical" evidence="1">
    <location>
        <begin position="54"/>
        <end position="76"/>
    </location>
</feature>
<reference evidence="2 3" key="1">
    <citation type="submission" date="2017-06" db="EMBL/GenBank/DDBJ databases">
        <authorList>
            <person name="Kim H.J."/>
            <person name="Triplett B.A."/>
        </authorList>
    </citation>
    <scope>NUCLEOTIDE SEQUENCE [LARGE SCALE GENOMIC DNA]</scope>
    <source>
        <strain evidence="2 3">CGMCC 4.2132</strain>
    </source>
</reference>
<feature type="transmembrane region" description="Helical" evidence="1">
    <location>
        <begin position="96"/>
        <end position="114"/>
    </location>
</feature>
<dbReference type="OrthoDB" id="3543599at2"/>
<feature type="transmembrane region" description="Helical" evidence="1">
    <location>
        <begin position="28"/>
        <end position="48"/>
    </location>
</feature>
<keyword evidence="1" id="KW-1133">Transmembrane helix</keyword>
<dbReference type="AlphaFoldDB" id="A0A239P8S5"/>
<proteinExistence type="predicted"/>
<feature type="transmembrane region" description="Helical" evidence="1">
    <location>
        <begin position="120"/>
        <end position="142"/>
    </location>
</feature>
<protein>
    <submittedName>
        <fullName evidence="2">Uncharacterized protein</fullName>
    </submittedName>
</protein>
<organism evidence="2 3">
    <name type="scientific">Streptosporangium subroseum</name>
    <dbReference type="NCBI Taxonomy" id="106412"/>
    <lineage>
        <taxon>Bacteria</taxon>
        <taxon>Bacillati</taxon>
        <taxon>Actinomycetota</taxon>
        <taxon>Actinomycetes</taxon>
        <taxon>Streptosporangiales</taxon>
        <taxon>Streptosporangiaceae</taxon>
        <taxon>Streptosporangium</taxon>
    </lineage>
</organism>
<gene>
    <name evidence="2" type="ORF">SAMN05216276_11017</name>
</gene>
<evidence type="ECO:0000313" key="2">
    <source>
        <dbReference type="EMBL" id="SNT63437.1"/>
    </source>
</evidence>
<accession>A0A239P8S5</accession>
<evidence type="ECO:0000313" key="3">
    <source>
        <dbReference type="Proteomes" id="UP000198282"/>
    </source>
</evidence>
<dbReference type="Proteomes" id="UP000198282">
    <property type="component" value="Unassembled WGS sequence"/>
</dbReference>
<name>A0A239P8S5_9ACTN</name>
<keyword evidence="1" id="KW-0472">Membrane</keyword>
<keyword evidence="3" id="KW-1185">Reference proteome</keyword>
<dbReference type="RefSeq" id="WP_089213564.1">
    <property type="nucleotide sequence ID" value="NZ_FZOD01000101.1"/>
</dbReference>